<dbReference type="Proteomes" id="UP000824120">
    <property type="component" value="Chromosome 2"/>
</dbReference>
<dbReference type="AlphaFoldDB" id="A0A9J6AJ08"/>
<dbReference type="InterPro" id="IPR011009">
    <property type="entry name" value="Kinase-like_dom_sf"/>
</dbReference>
<evidence type="ECO:0000256" key="1">
    <source>
        <dbReference type="SAM" id="Phobius"/>
    </source>
</evidence>
<dbReference type="PANTHER" id="PTHR34427:SF10">
    <property type="entry name" value="DUF4283 DOMAIN-CONTAINING PROTEIN"/>
    <property type="match status" value="1"/>
</dbReference>
<dbReference type="Gene3D" id="3.30.200.20">
    <property type="entry name" value="Phosphorylase Kinase, domain 1"/>
    <property type="match status" value="1"/>
</dbReference>
<keyword evidence="1" id="KW-0472">Membrane</keyword>
<accession>A0A9J6AJ08</accession>
<dbReference type="EMBL" id="JACXVP010000002">
    <property type="protein sequence ID" value="KAG5624606.1"/>
    <property type="molecule type" value="Genomic_DNA"/>
</dbReference>
<feature type="transmembrane region" description="Helical" evidence="1">
    <location>
        <begin position="6"/>
        <end position="31"/>
    </location>
</feature>
<dbReference type="PANTHER" id="PTHR34427">
    <property type="entry name" value="DUF4283 DOMAIN PROTEIN"/>
    <property type="match status" value="1"/>
</dbReference>
<proteinExistence type="predicted"/>
<sequence length="387" mass="43131">MSRTLAAIVGGAAGAVALVGILLLICCFCIFRKRTISTTSDTGSSDPSVQVGKNAGVELTSQDARPFHIEELSLATKGFSDKNLIGQGKFGEVYKGLLHDGMLVAIKRRSAVPSQEFIDEKIGDQCGGWLEIEEETLLKNHMRWARIKVKGPLEEIPRFVEIADGDIVFSLPIWVEAPARYKMVNEARKRKKKDWKYPMDIEELEVEGTWDGSRDVSRGNGSTWVGPMETPSSSRLNIIMDKNLGRSGFVEGQSTGPPLKPKPPKPTIIKTAEPFIGNIHTHLKNTGQNQDLLVIADELESIRIITEKQKEGRIMQCVERQIVQGEKNIVGSSSMEIEPWEGEETQESNPKQMMYYSEIEPLQVDESISEEEAKEKATLWICQMSLN</sequence>
<evidence type="ECO:0008006" key="4">
    <source>
        <dbReference type="Google" id="ProtNLM"/>
    </source>
</evidence>
<dbReference type="SUPFAM" id="SSF56112">
    <property type="entry name" value="Protein kinase-like (PK-like)"/>
    <property type="match status" value="1"/>
</dbReference>
<organism evidence="2 3">
    <name type="scientific">Solanum commersonii</name>
    <name type="common">Commerson's wild potato</name>
    <name type="synonym">Commerson's nightshade</name>
    <dbReference type="NCBI Taxonomy" id="4109"/>
    <lineage>
        <taxon>Eukaryota</taxon>
        <taxon>Viridiplantae</taxon>
        <taxon>Streptophyta</taxon>
        <taxon>Embryophyta</taxon>
        <taxon>Tracheophyta</taxon>
        <taxon>Spermatophyta</taxon>
        <taxon>Magnoliopsida</taxon>
        <taxon>eudicotyledons</taxon>
        <taxon>Gunneridae</taxon>
        <taxon>Pentapetalae</taxon>
        <taxon>asterids</taxon>
        <taxon>lamiids</taxon>
        <taxon>Solanales</taxon>
        <taxon>Solanaceae</taxon>
        <taxon>Solanoideae</taxon>
        <taxon>Solaneae</taxon>
        <taxon>Solanum</taxon>
    </lineage>
</organism>
<protein>
    <recommendedName>
        <fullName evidence="4">DUF4283 domain-containing protein</fullName>
    </recommendedName>
</protein>
<gene>
    <name evidence="2" type="ORF">H5410_009824</name>
</gene>
<name>A0A9J6AJ08_SOLCO</name>
<comment type="caution">
    <text evidence="2">The sequence shown here is derived from an EMBL/GenBank/DDBJ whole genome shotgun (WGS) entry which is preliminary data.</text>
</comment>
<keyword evidence="1" id="KW-0812">Transmembrane</keyword>
<evidence type="ECO:0000313" key="2">
    <source>
        <dbReference type="EMBL" id="KAG5624606.1"/>
    </source>
</evidence>
<keyword evidence="3" id="KW-1185">Reference proteome</keyword>
<reference evidence="2 3" key="1">
    <citation type="submission" date="2020-09" db="EMBL/GenBank/DDBJ databases">
        <title>De no assembly of potato wild relative species, Solanum commersonii.</title>
        <authorList>
            <person name="Cho K."/>
        </authorList>
    </citation>
    <scope>NUCLEOTIDE SEQUENCE [LARGE SCALE GENOMIC DNA]</scope>
    <source>
        <strain evidence="2">LZ3.2</strain>
        <tissue evidence="2">Leaf</tissue>
    </source>
</reference>
<keyword evidence="1" id="KW-1133">Transmembrane helix</keyword>
<dbReference type="OrthoDB" id="1745573at2759"/>
<evidence type="ECO:0000313" key="3">
    <source>
        <dbReference type="Proteomes" id="UP000824120"/>
    </source>
</evidence>